<dbReference type="SUPFAM" id="SSF53335">
    <property type="entry name" value="S-adenosyl-L-methionine-dependent methyltransferases"/>
    <property type="match status" value="1"/>
</dbReference>
<keyword evidence="4" id="KW-0812">Transmembrane</keyword>
<accession>A0ABT1PVG6</accession>
<gene>
    <name evidence="4" type="primary">speE</name>
    <name evidence="7" type="ORF">NGB36_13840</name>
</gene>
<feature type="binding site" evidence="4">
    <location>
        <position position="332"/>
    </location>
    <ligand>
        <name>S-methyl-5'-thioadenosine</name>
        <dbReference type="ChEBI" id="CHEBI:17509"/>
    </ligand>
</feature>
<comment type="catalytic activity">
    <reaction evidence="4">
        <text>S-adenosyl 3-(methylsulfanyl)propylamine + putrescine = S-methyl-5'-thioadenosine + spermidine + H(+)</text>
        <dbReference type="Rhea" id="RHEA:12721"/>
        <dbReference type="ChEBI" id="CHEBI:15378"/>
        <dbReference type="ChEBI" id="CHEBI:17509"/>
        <dbReference type="ChEBI" id="CHEBI:57443"/>
        <dbReference type="ChEBI" id="CHEBI:57834"/>
        <dbReference type="ChEBI" id="CHEBI:326268"/>
        <dbReference type="EC" id="2.5.1.16"/>
    </reaction>
</comment>
<comment type="function">
    <text evidence="4">Catalyzes the irreversible transfer of a propylamine group from the amino donor S-adenosylmethioninamine (decarboxy-AdoMet) to putrescine (1,4-diaminobutane) to yield spermidine.</text>
</comment>
<feature type="transmembrane region" description="Helical" evidence="4">
    <location>
        <begin position="215"/>
        <end position="234"/>
    </location>
</feature>
<dbReference type="NCBIfam" id="NF002956">
    <property type="entry name" value="PRK03612.1"/>
    <property type="match status" value="1"/>
</dbReference>
<comment type="subunit">
    <text evidence="4">Homodimer or homotetramer.</text>
</comment>
<evidence type="ECO:0000256" key="5">
    <source>
        <dbReference type="PROSITE-ProRule" id="PRU00354"/>
    </source>
</evidence>
<dbReference type="Gene3D" id="3.40.50.150">
    <property type="entry name" value="Vaccinia Virus protein VP39"/>
    <property type="match status" value="1"/>
</dbReference>
<dbReference type="NCBIfam" id="NF037959">
    <property type="entry name" value="MFS_SpdSyn"/>
    <property type="match status" value="1"/>
</dbReference>
<dbReference type="RefSeq" id="WP_255920568.1">
    <property type="nucleotide sequence ID" value="NZ_JANFNG010000009.1"/>
</dbReference>
<keyword evidence="4" id="KW-0745">Spermidine biosynthesis</keyword>
<comment type="similarity">
    <text evidence="1 4">Belongs to the spermidine/spermine synthase family.</text>
</comment>
<dbReference type="PANTHER" id="PTHR43317">
    <property type="entry name" value="THERMOSPERMINE SYNTHASE ACAULIS5"/>
    <property type="match status" value="1"/>
</dbReference>
<dbReference type="InterPro" id="IPR036259">
    <property type="entry name" value="MFS_trans_sf"/>
</dbReference>
<feature type="binding site" evidence="4">
    <location>
        <begin position="366"/>
        <end position="367"/>
    </location>
    <ligand>
        <name>S-methyl-5'-thioadenosine</name>
        <dbReference type="ChEBI" id="CHEBI:17509"/>
    </ligand>
</feature>
<comment type="caution">
    <text evidence="4">Lacks conserved residue(s) required for the propagation of feature annotation.</text>
</comment>
<protein>
    <recommendedName>
        <fullName evidence="4">Polyamine aminopropyltransferase</fullName>
    </recommendedName>
    <alternativeName>
        <fullName evidence="4">Putrescine aminopropyltransferase</fullName>
        <shortName evidence="4">PAPT</shortName>
    </alternativeName>
    <alternativeName>
        <fullName evidence="4">Spermidine synthase</fullName>
        <shortName evidence="4">SPDS</shortName>
        <shortName evidence="4">SPDSY</shortName>
        <ecNumber evidence="4">2.5.1.16</ecNumber>
    </alternativeName>
</protein>
<feature type="binding site" evidence="4">
    <location>
        <position position="258"/>
    </location>
    <ligand>
        <name>S-methyl-5'-thioadenosine</name>
        <dbReference type="ChEBI" id="CHEBI:17509"/>
    </ligand>
</feature>
<evidence type="ECO:0000313" key="8">
    <source>
        <dbReference type="Proteomes" id="UP001057702"/>
    </source>
</evidence>
<comment type="subcellular location">
    <subcellularLocation>
        <location evidence="4">Cell membrane</location>
        <topology evidence="4">Multi-pass membrane protein</topology>
    </subcellularLocation>
</comment>
<feature type="transmembrane region" description="Helical" evidence="4">
    <location>
        <begin position="58"/>
        <end position="75"/>
    </location>
</feature>
<evidence type="ECO:0000259" key="6">
    <source>
        <dbReference type="PROSITE" id="PS51006"/>
    </source>
</evidence>
<keyword evidence="4" id="KW-0472">Membrane</keyword>
<feature type="transmembrane region" description="Helical" evidence="4">
    <location>
        <begin position="18"/>
        <end position="38"/>
    </location>
</feature>
<evidence type="ECO:0000256" key="3">
    <source>
        <dbReference type="ARBA" id="ARBA00023115"/>
    </source>
</evidence>
<name>A0ABT1PVG6_9ACTN</name>
<dbReference type="Proteomes" id="UP001057702">
    <property type="component" value="Unassembled WGS sequence"/>
</dbReference>
<feature type="transmembrane region" description="Helical" evidence="4">
    <location>
        <begin position="87"/>
        <end position="111"/>
    </location>
</feature>
<evidence type="ECO:0000256" key="2">
    <source>
        <dbReference type="ARBA" id="ARBA00022679"/>
    </source>
</evidence>
<feature type="domain" description="PABS" evidence="6">
    <location>
        <begin position="233"/>
        <end position="464"/>
    </location>
</feature>
<sequence length="503" mass="53248">MIEVDHYQPALRLPVPAALGRALVLASVFVCAACGLVYELELVAMASYLVGDSVTQTSIVLSVMVFAMGAGSLIAKRMRCKAAVGFALVEAALALIGGLSAMALYASFAWLGQSRGVMTVFAFTIGLLIGAEVPLLMTLIQRIRKQDAGGAVADLFAADYVGALAGGLAFPFVLLPFLGQLNGALLTGAVNAVAGAAMVLGLFRRDLSCRARGRLLLVNLAVLGVLAAAAAYAGPFERAAGQAVYGGDVRLAEQSGVQQIVLAGRETGPSLRLYLDGRLSASARDEFRYHEALVHPAMAGPHRRVLLLGGGDGLALREVLRYPDVGSVTVVELDPELVRVARTDPGLAALGHHSFADRRVRVVIADAFDWLRAPARGTYDVVISDLPAPCISRSSKLYSQEFYGLVSGVLAPDGRLVVHAGSPGEEFWTVDATVRAAGLRTADYWTWGQGFVLAGWQRPVVRLAADGPRLRSLTDWSLREAAQAAAARRTDAVPSSLMRPRYL</sequence>
<feature type="binding site" evidence="4">
    <location>
        <position position="312"/>
    </location>
    <ligand>
        <name>spermidine</name>
        <dbReference type="ChEBI" id="CHEBI:57834"/>
    </ligand>
</feature>
<dbReference type="PANTHER" id="PTHR43317:SF1">
    <property type="entry name" value="THERMOSPERMINE SYNTHASE ACAULIS5"/>
    <property type="match status" value="1"/>
</dbReference>
<feature type="transmembrane region" description="Helical" evidence="4">
    <location>
        <begin position="152"/>
        <end position="178"/>
    </location>
</feature>
<dbReference type="InterPro" id="IPR030373">
    <property type="entry name" value="PABS_CS"/>
</dbReference>
<feature type="transmembrane region" description="Helical" evidence="4">
    <location>
        <begin position="184"/>
        <end position="203"/>
    </location>
</feature>
<dbReference type="EMBL" id="JANFNG010000009">
    <property type="protein sequence ID" value="MCQ4081659.1"/>
    <property type="molecule type" value="Genomic_DNA"/>
</dbReference>
<dbReference type="GO" id="GO:0004766">
    <property type="term" value="F:spermidine synthase activity"/>
    <property type="evidence" value="ECO:0007669"/>
    <property type="project" value="UniProtKB-EC"/>
</dbReference>
<organism evidence="7 8">
    <name type="scientific">Streptomyces humicola</name>
    <dbReference type="NCBI Taxonomy" id="2953240"/>
    <lineage>
        <taxon>Bacteria</taxon>
        <taxon>Bacillati</taxon>
        <taxon>Actinomycetota</taxon>
        <taxon>Actinomycetes</taxon>
        <taxon>Kitasatosporales</taxon>
        <taxon>Streptomycetaceae</taxon>
        <taxon>Streptomyces</taxon>
    </lineage>
</organism>
<evidence type="ECO:0000256" key="4">
    <source>
        <dbReference type="HAMAP-Rule" id="MF_00198"/>
    </source>
</evidence>
<dbReference type="InterPro" id="IPR030374">
    <property type="entry name" value="PABS"/>
</dbReference>
<comment type="pathway">
    <text evidence="4">Amine and polyamine biosynthesis; spermidine biosynthesis; spermidine from putrescine: step 1/1.</text>
</comment>
<keyword evidence="4" id="KW-1003">Cell membrane</keyword>
<feature type="binding site" evidence="4">
    <location>
        <position position="290"/>
    </location>
    <ligand>
        <name>spermidine</name>
        <dbReference type="ChEBI" id="CHEBI:57834"/>
    </ligand>
</feature>
<feature type="active site" description="Proton acceptor" evidence="4 5">
    <location>
        <position position="385"/>
    </location>
</feature>
<keyword evidence="4" id="KW-1133">Transmembrane helix</keyword>
<keyword evidence="8" id="KW-1185">Reference proteome</keyword>
<keyword evidence="2 4" id="KW-0808">Transferase</keyword>
<dbReference type="SUPFAM" id="SSF103473">
    <property type="entry name" value="MFS general substrate transporter"/>
    <property type="match status" value="1"/>
</dbReference>
<dbReference type="InterPro" id="IPR029063">
    <property type="entry name" value="SAM-dependent_MTases_sf"/>
</dbReference>
<dbReference type="EC" id="2.5.1.16" evidence="4"/>
<dbReference type="InterPro" id="IPR001045">
    <property type="entry name" value="Spermi_synthase"/>
</dbReference>
<evidence type="ECO:0000313" key="7">
    <source>
        <dbReference type="EMBL" id="MCQ4081659.1"/>
    </source>
</evidence>
<dbReference type="PROSITE" id="PS51006">
    <property type="entry name" value="PABS_2"/>
    <property type="match status" value="1"/>
</dbReference>
<keyword evidence="3 4" id="KW-0620">Polyamine biosynthesis</keyword>
<evidence type="ECO:0000256" key="1">
    <source>
        <dbReference type="ARBA" id="ARBA00007867"/>
    </source>
</evidence>
<dbReference type="Pfam" id="PF01564">
    <property type="entry name" value="Spermine_synth"/>
    <property type="match status" value="1"/>
</dbReference>
<dbReference type="PROSITE" id="PS01330">
    <property type="entry name" value="PABS_1"/>
    <property type="match status" value="1"/>
</dbReference>
<proteinExistence type="inferred from homology"/>
<dbReference type="HAMAP" id="MF_00198">
    <property type="entry name" value="Spermidine_synth"/>
    <property type="match status" value="1"/>
</dbReference>
<comment type="caution">
    <text evidence="7">The sequence shown here is derived from an EMBL/GenBank/DDBJ whole genome shotgun (WGS) entry which is preliminary data.</text>
</comment>
<reference evidence="7" key="1">
    <citation type="submission" date="2022-06" db="EMBL/GenBank/DDBJ databases">
        <title>Draft genome sequence of Streptomyces sp. RB6PN25 isolated from peat swamp forest in Thailand.</title>
        <authorList>
            <person name="Duangmal K."/>
            <person name="Klaysubun C."/>
        </authorList>
    </citation>
    <scope>NUCLEOTIDE SEQUENCE</scope>
    <source>
        <strain evidence="7">RB6PN25</strain>
    </source>
</reference>
<feature type="transmembrane region" description="Helical" evidence="4">
    <location>
        <begin position="117"/>
        <end position="140"/>
    </location>
</feature>